<comment type="caution">
    <text evidence="2">The sequence shown here is derived from an EMBL/GenBank/DDBJ whole genome shotgun (WGS) entry which is preliminary data.</text>
</comment>
<dbReference type="AlphaFoldDB" id="A0A438FUA6"/>
<keyword evidence="1" id="KW-0472">Membrane</keyword>
<evidence type="ECO:0000313" key="3">
    <source>
        <dbReference type="Proteomes" id="UP000288805"/>
    </source>
</evidence>
<dbReference type="EMBL" id="QGNW01000738">
    <property type="protein sequence ID" value="RVW63536.1"/>
    <property type="molecule type" value="Genomic_DNA"/>
</dbReference>
<dbReference type="Proteomes" id="UP000288805">
    <property type="component" value="Unassembled WGS sequence"/>
</dbReference>
<feature type="transmembrane region" description="Helical" evidence="1">
    <location>
        <begin position="165"/>
        <end position="188"/>
    </location>
</feature>
<sequence>MDRLERRIRQMRDPDEMISWDDLDNVLVATLPVGFRMSDIERYTSIGCPLIHLRLYSTVMRALGLDEAQLLTLFPLSLSSVTQRWFARHLTRVPFQDFGSLVQVLFNLDDGISRGLWSDITLFLDTEGRELLDHLRAMEAYVLRTFSIDNLVIIPMRDHCRYPRVISHLYSIVIVIQFSGTLLCILILSRCDLHFSFRIHRLIPRHEQSRPHRRRQRTYSELLSDSDLLMAGHRTNYCASLRHNIQDLIDSGAVSFPVSTIDTDLGPDMTADSFPAYSAHAIPPPSGLYHHTSPIEFHHVGLDRTHYSYYSLRDDDGFDAGVERIELIFSEYPSSSRRAPGVARPSLLHLTSSASVTLGASHPRPPSRFQDPPVIIVPQTWDFWLHWLLGHFQILCLHSFGLTCIDIIDSGTLGHPQSDMFPIPTSAQATHADAPSPAVLDLIDLGN</sequence>
<name>A0A438FUA6_VITVI</name>
<reference evidence="2 3" key="1">
    <citation type="journal article" date="2018" name="PLoS Genet.">
        <title>Population sequencing reveals clonal diversity and ancestral inbreeding in the grapevine cultivar Chardonnay.</title>
        <authorList>
            <person name="Roach M.J."/>
            <person name="Johnson D.L."/>
            <person name="Bohlmann J."/>
            <person name="van Vuuren H.J."/>
            <person name="Jones S.J."/>
            <person name="Pretorius I.S."/>
            <person name="Schmidt S.A."/>
            <person name="Borneman A.R."/>
        </authorList>
    </citation>
    <scope>NUCLEOTIDE SEQUENCE [LARGE SCALE GENOMIC DNA]</scope>
    <source>
        <strain evidence="3">cv. Chardonnay</strain>
        <tissue evidence="2">Leaf</tissue>
    </source>
</reference>
<protein>
    <submittedName>
        <fullName evidence="2">Uncharacterized protein</fullName>
    </submittedName>
</protein>
<evidence type="ECO:0000256" key="1">
    <source>
        <dbReference type="SAM" id="Phobius"/>
    </source>
</evidence>
<proteinExistence type="predicted"/>
<gene>
    <name evidence="2" type="ORF">CK203_060845</name>
</gene>
<keyword evidence="1" id="KW-1133">Transmembrane helix</keyword>
<evidence type="ECO:0000313" key="2">
    <source>
        <dbReference type="EMBL" id="RVW63536.1"/>
    </source>
</evidence>
<organism evidence="2 3">
    <name type="scientific">Vitis vinifera</name>
    <name type="common">Grape</name>
    <dbReference type="NCBI Taxonomy" id="29760"/>
    <lineage>
        <taxon>Eukaryota</taxon>
        <taxon>Viridiplantae</taxon>
        <taxon>Streptophyta</taxon>
        <taxon>Embryophyta</taxon>
        <taxon>Tracheophyta</taxon>
        <taxon>Spermatophyta</taxon>
        <taxon>Magnoliopsida</taxon>
        <taxon>eudicotyledons</taxon>
        <taxon>Gunneridae</taxon>
        <taxon>Pentapetalae</taxon>
        <taxon>rosids</taxon>
        <taxon>Vitales</taxon>
        <taxon>Vitaceae</taxon>
        <taxon>Viteae</taxon>
        <taxon>Vitis</taxon>
    </lineage>
</organism>
<keyword evidence="1" id="KW-0812">Transmembrane</keyword>
<accession>A0A438FUA6</accession>